<protein>
    <submittedName>
        <fullName evidence="4">Uncharacterized protein</fullName>
    </submittedName>
</protein>
<evidence type="ECO:0000256" key="1">
    <source>
        <dbReference type="SAM" id="MobiDB-lite"/>
    </source>
</evidence>
<name>A0A1U8JKM1_GOSHI</name>
<dbReference type="Proteomes" id="UP000818029">
    <property type="component" value="Chromosome D08"/>
</dbReference>
<gene>
    <name evidence="4" type="primary">LOC107908077</name>
</gene>
<feature type="transmembrane region" description="Helical" evidence="2">
    <location>
        <begin position="6"/>
        <end position="27"/>
    </location>
</feature>
<keyword evidence="3" id="KW-1185">Reference proteome</keyword>
<evidence type="ECO:0000313" key="3">
    <source>
        <dbReference type="Proteomes" id="UP000818029"/>
    </source>
</evidence>
<dbReference type="PaxDb" id="3635-A0A1U8JKM1"/>
<keyword evidence="2" id="KW-0812">Transmembrane</keyword>
<proteinExistence type="predicted"/>
<reference evidence="4" key="2">
    <citation type="submission" date="2025-08" db="UniProtKB">
        <authorList>
            <consortium name="RefSeq"/>
        </authorList>
    </citation>
    <scope>IDENTIFICATION</scope>
</reference>
<dbReference type="AlphaFoldDB" id="A0A1U8JKM1"/>
<evidence type="ECO:0000313" key="4">
    <source>
        <dbReference type="RefSeq" id="XP_016690840.1"/>
    </source>
</evidence>
<reference evidence="3" key="1">
    <citation type="journal article" date="2020" name="Nat. Genet.">
        <title>Genomic diversifications of five Gossypium allopolyploid species and their impact on cotton improvement.</title>
        <authorList>
            <person name="Chen Z.J."/>
            <person name="Sreedasyam A."/>
            <person name="Ando A."/>
            <person name="Song Q."/>
            <person name="De Santiago L.M."/>
            <person name="Hulse-Kemp A.M."/>
            <person name="Ding M."/>
            <person name="Ye W."/>
            <person name="Kirkbride R.C."/>
            <person name="Jenkins J."/>
            <person name="Plott C."/>
            <person name="Lovell J."/>
            <person name="Lin Y.M."/>
            <person name="Vaughn R."/>
            <person name="Liu B."/>
            <person name="Simpson S."/>
            <person name="Scheffler B.E."/>
            <person name="Wen L."/>
            <person name="Saski C.A."/>
            <person name="Grover C.E."/>
            <person name="Hu G."/>
            <person name="Conover J.L."/>
            <person name="Carlson J.W."/>
            <person name="Shu S."/>
            <person name="Boston L.B."/>
            <person name="Williams M."/>
            <person name="Peterson D.G."/>
            <person name="McGee K."/>
            <person name="Jones D.C."/>
            <person name="Wendel J.F."/>
            <person name="Stelly D.M."/>
            <person name="Grimwood J."/>
            <person name="Schmutz J."/>
        </authorList>
    </citation>
    <scope>NUCLEOTIDE SEQUENCE [LARGE SCALE GENOMIC DNA]</scope>
    <source>
        <strain evidence="3">cv. TM-1</strain>
    </source>
</reference>
<accession>A0A1U8JKM1</accession>
<dbReference type="PANTHER" id="PTHR34377">
    <property type="entry name" value="TETRATRICOPEPTIDE REPEAT (TPR)-LIKE SUPERFAMILY PROTEIN"/>
    <property type="match status" value="1"/>
</dbReference>
<dbReference type="PANTHER" id="PTHR34377:SF3">
    <property type="entry name" value="TETRATRICOPEPTIDE REPEAT (TPR)-LIKE SUPERFAMILY PROTEIN"/>
    <property type="match status" value="1"/>
</dbReference>
<feature type="region of interest" description="Disordered" evidence="1">
    <location>
        <begin position="67"/>
        <end position="109"/>
    </location>
</feature>
<feature type="compositionally biased region" description="Polar residues" evidence="1">
    <location>
        <begin position="67"/>
        <end position="85"/>
    </location>
</feature>
<keyword evidence="2" id="KW-1133">Transmembrane helix</keyword>
<feature type="compositionally biased region" description="Basic residues" evidence="1">
    <location>
        <begin position="99"/>
        <end position="109"/>
    </location>
</feature>
<dbReference type="RefSeq" id="XP_016690840.1">
    <property type="nucleotide sequence ID" value="XM_016835351.2"/>
</dbReference>
<dbReference type="OrthoDB" id="1930534at2759"/>
<dbReference type="STRING" id="3635.A0A1U8JKM1"/>
<organism evidence="3 4">
    <name type="scientific">Gossypium hirsutum</name>
    <name type="common">Upland cotton</name>
    <name type="synonym">Gossypium mexicanum</name>
    <dbReference type="NCBI Taxonomy" id="3635"/>
    <lineage>
        <taxon>Eukaryota</taxon>
        <taxon>Viridiplantae</taxon>
        <taxon>Streptophyta</taxon>
        <taxon>Embryophyta</taxon>
        <taxon>Tracheophyta</taxon>
        <taxon>Spermatophyta</taxon>
        <taxon>Magnoliopsida</taxon>
        <taxon>eudicotyledons</taxon>
        <taxon>Gunneridae</taxon>
        <taxon>Pentapetalae</taxon>
        <taxon>rosids</taxon>
        <taxon>malvids</taxon>
        <taxon>Malvales</taxon>
        <taxon>Malvaceae</taxon>
        <taxon>Malvoideae</taxon>
        <taxon>Gossypium</taxon>
    </lineage>
</organism>
<dbReference type="KEGG" id="ghi:107908077"/>
<dbReference type="OMA" id="CVCQATA"/>
<sequence length="170" mass="19415">MKKVRIPILFLNSMFLMVVALPIKLHIMPQVRTNPPRLFPLCTSQLMIVNYACGTVPLVPSPFLSSNTPDVGNENGNGTWSSQRDGNGIENGVGEGGNKHRHRHRHRHRHKEMTHEQNYCCRWMQILERDCVCDILAHLPLFLSWHLHHHTILVGEACKVTFTCGGRLRP</sequence>
<dbReference type="GeneID" id="107908077"/>
<evidence type="ECO:0000256" key="2">
    <source>
        <dbReference type="SAM" id="Phobius"/>
    </source>
</evidence>
<keyword evidence="2" id="KW-0472">Membrane</keyword>